<keyword evidence="7" id="KW-1185">Reference proteome</keyword>
<dbReference type="PANTHER" id="PTHR24126">
    <property type="entry name" value="ANKYRIN REPEAT, PH AND SEC7 DOMAIN CONTAINING PROTEIN SECG-RELATED"/>
    <property type="match status" value="1"/>
</dbReference>
<evidence type="ECO:0000313" key="4">
    <source>
        <dbReference type="EMBL" id="BCG24896.1"/>
    </source>
</evidence>
<dbReference type="PROSITE" id="PS50297">
    <property type="entry name" value="ANK_REP_REGION"/>
    <property type="match status" value="2"/>
</dbReference>
<dbReference type="PROSITE" id="PS50088">
    <property type="entry name" value="ANK_REPEAT"/>
    <property type="match status" value="2"/>
</dbReference>
<dbReference type="EMBL" id="AP023189">
    <property type="protein sequence ID" value="BCG24896.1"/>
    <property type="molecule type" value="Genomic_DNA"/>
</dbReference>
<feature type="repeat" description="ANK" evidence="3">
    <location>
        <begin position="202"/>
        <end position="234"/>
    </location>
</feature>
<dbReference type="KEGG" id="ptw:TUM18999_30870"/>
<dbReference type="PANTHER" id="PTHR24126:SF14">
    <property type="entry name" value="ANK_REP_REGION DOMAIN-CONTAINING PROTEIN"/>
    <property type="match status" value="1"/>
</dbReference>
<gene>
    <name evidence="4" type="ORF">TUM18999_30870</name>
    <name evidence="5" type="ORF">TUM20286_36150</name>
</gene>
<dbReference type="SMART" id="SM00248">
    <property type="entry name" value="ANK"/>
    <property type="match status" value="5"/>
</dbReference>
<accession>A0A6J4E6K6</accession>
<evidence type="ECO:0000313" key="6">
    <source>
        <dbReference type="Proteomes" id="UP000509383"/>
    </source>
</evidence>
<sequence>MRIAGEFFKQGCSEAHFEHEAPVAYAALFGSAEMIRLMIDKGFDPNKKRHSEPPLLIAVIRGSYECCAALIESGKCNPYVKDQYGRSYISDETDEQGQPIVISRDNRPLGEAARLGRLDIVQLIVEFKADKKTMARAAVLAAENGHEDVSLYLLDKLDALRKKGTTHDYPYHIAIAAVQHRLTSVIDRIIAQEPRALHLVNDNSTLLSAACKHNDVELVRRLLAAGVDAHAQDDSIYYVYTGKEFLTCQSDELWERRYDPAPGMGDMKIAGPLRSQAPSSPLAEAAASGNLEIVRLLVEQGVDHNTAYVKTSRPNLKMSLMFNVAAIELAKHFGHNAVVAYLSSI</sequence>
<dbReference type="Proteomes" id="UP000509383">
    <property type="component" value="Chromosome"/>
</dbReference>
<keyword evidence="2 3" id="KW-0040">ANK repeat</keyword>
<feature type="repeat" description="ANK" evidence="3">
    <location>
        <begin position="277"/>
        <end position="309"/>
    </location>
</feature>
<dbReference type="Pfam" id="PF00023">
    <property type="entry name" value="Ank"/>
    <property type="match status" value="2"/>
</dbReference>
<dbReference type="InterPro" id="IPR002110">
    <property type="entry name" value="Ankyrin_rpt"/>
</dbReference>
<dbReference type="AlphaFoldDB" id="A0A6J4E6K6"/>
<organism evidence="4 6">
    <name type="scientific">Pseudomonas tohonis</name>
    <dbReference type="NCBI Taxonomy" id="2725477"/>
    <lineage>
        <taxon>Bacteria</taxon>
        <taxon>Pseudomonadati</taxon>
        <taxon>Pseudomonadota</taxon>
        <taxon>Gammaproteobacteria</taxon>
        <taxon>Pseudomonadales</taxon>
        <taxon>Pseudomonadaceae</taxon>
        <taxon>Pseudomonas</taxon>
    </lineage>
</organism>
<dbReference type="Gene3D" id="1.25.40.20">
    <property type="entry name" value="Ankyrin repeat-containing domain"/>
    <property type="match status" value="2"/>
</dbReference>
<evidence type="ECO:0000313" key="7">
    <source>
        <dbReference type="Proteomes" id="UP001054892"/>
    </source>
</evidence>
<protein>
    <recommendedName>
        <fullName evidence="8">Ankyrin repeat domain-containing protein</fullName>
    </recommendedName>
</protein>
<evidence type="ECO:0000256" key="1">
    <source>
        <dbReference type="ARBA" id="ARBA00022737"/>
    </source>
</evidence>
<dbReference type="EMBL" id="BQKM01000008">
    <property type="protein sequence ID" value="GJN53863.1"/>
    <property type="molecule type" value="Genomic_DNA"/>
</dbReference>
<dbReference type="Proteomes" id="UP001054892">
    <property type="component" value="Unassembled WGS sequence"/>
</dbReference>
<dbReference type="SUPFAM" id="SSF48403">
    <property type="entry name" value="Ankyrin repeat"/>
    <property type="match status" value="1"/>
</dbReference>
<evidence type="ECO:0000256" key="3">
    <source>
        <dbReference type="PROSITE-ProRule" id="PRU00023"/>
    </source>
</evidence>
<dbReference type="InterPro" id="IPR036770">
    <property type="entry name" value="Ankyrin_rpt-contain_sf"/>
</dbReference>
<evidence type="ECO:0008006" key="8">
    <source>
        <dbReference type="Google" id="ProtNLM"/>
    </source>
</evidence>
<dbReference type="Pfam" id="PF12796">
    <property type="entry name" value="Ank_2"/>
    <property type="match status" value="1"/>
</dbReference>
<evidence type="ECO:0000313" key="5">
    <source>
        <dbReference type="EMBL" id="GJN53863.1"/>
    </source>
</evidence>
<name>A0A6J4E6K6_9PSED</name>
<proteinExistence type="predicted"/>
<keyword evidence="1" id="KW-0677">Repeat</keyword>
<reference evidence="4 6" key="1">
    <citation type="submission" date="2020-05" db="EMBL/GenBank/DDBJ databases">
        <title>Characterization of novel class B3 metallo-beta-lactamase from novel Pseudomonas species.</title>
        <authorList>
            <person name="Yamada K."/>
            <person name="Aoki K."/>
            <person name="Ishii Y."/>
        </authorList>
    </citation>
    <scope>NUCLEOTIDE SEQUENCE [LARGE SCALE GENOMIC DNA]</scope>
    <source>
        <strain evidence="4 6">TUM18999</strain>
        <strain evidence="5 7">TUM20286</strain>
    </source>
</reference>
<evidence type="ECO:0000256" key="2">
    <source>
        <dbReference type="ARBA" id="ARBA00023043"/>
    </source>
</evidence>